<comment type="subcellular location">
    <subcellularLocation>
        <location evidence="1">Cell membrane</location>
        <topology evidence="1">Multi-pass membrane protein</topology>
    </subcellularLocation>
</comment>
<dbReference type="RefSeq" id="WP_243367257.1">
    <property type="nucleotide sequence ID" value="NZ_CP094348.1"/>
</dbReference>
<dbReference type="InterPro" id="IPR039421">
    <property type="entry name" value="Type_1_exporter"/>
</dbReference>
<dbReference type="InterPro" id="IPR011527">
    <property type="entry name" value="ABC1_TM_dom"/>
</dbReference>
<dbReference type="InterPro" id="IPR027417">
    <property type="entry name" value="P-loop_NTPase"/>
</dbReference>
<dbReference type="InterPro" id="IPR003439">
    <property type="entry name" value="ABC_transporter-like_ATP-bd"/>
</dbReference>
<keyword evidence="6 8" id="KW-0472">Membrane</keyword>
<sequence>MNYQLKKAIAISILIGLIGALTSIGMFSLSGFMLSKSVLNVPLYTLMTLVATIKLFGVLRAVCKYFERLISHEATFEMLKDIRVNAVKDLLQNFEQIQANHKLSNILNTTVNNIEKLQNKLLRVIYPPVIALLTTLTVIFIYIQYSLYAVIVIGIAMILMIIILPRVCTTILNSVVIEKYKAIAHYESKLVDYHLHKETIRLFDNDRVFEMDLGKLQHEMEKCVAKEHLVITLYDFMLNLIAMTAIFLTIALMIIDPSLQVMMYLSIVMVTITIFEMAIPMVHYPYHKVETKLAEESIQSLTKTSVEKINVQMESIELENVNVIKTRKILNDINIKIKKGDWIGISGQSGAGKTTLIQTIIGLNNITGRYILNGKPIECPVNMFDMWNISSQQNHFIEGTVMENMFTQVSNQRLESLLKQFNLPFNADSKIDAFGSNLSGGERQRLHFIRMILRNKLLWILDEPFNGLDESNIRIMMDYLKEQSITLILISHDTRFFQYVDEVYVLSSGNIVERGHFEQLYKNKSSLSHALSKK</sequence>
<evidence type="ECO:0000256" key="8">
    <source>
        <dbReference type="SAM" id="Phobius"/>
    </source>
</evidence>
<feature type="domain" description="ABC transmembrane type-1" evidence="10">
    <location>
        <begin position="10"/>
        <end position="277"/>
    </location>
</feature>
<evidence type="ECO:0000256" key="3">
    <source>
        <dbReference type="ARBA" id="ARBA00022741"/>
    </source>
</evidence>
<dbReference type="Pfam" id="PF00005">
    <property type="entry name" value="ABC_tran"/>
    <property type="match status" value="1"/>
</dbReference>
<dbReference type="SMART" id="SM00382">
    <property type="entry name" value="AAA"/>
    <property type="match status" value="1"/>
</dbReference>
<dbReference type="EMBL" id="CP094348">
    <property type="protein sequence ID" value="UOB21560.1"/>
    <property type="molecule type" value="Genomic_DNA"/>
</dbReference>
<reference evidence="11" key="2">
    <citation type="submission" date="2022-04" db="EMBL/GenBank/DDBJ databases">
        <title>Antimicrobial genetic elements in methicillin-resistant Macrococcus armenti.</title>
        <authorList>
            <person name="Keller J.E."/>
            <person name="Schwendener S."/>
            <person name="Pantucek R."/>
            <person name="Perreten V."/>
        </authorList>
    </citation>
    <scope>NUCLEOTIDE SEQUENCE</scope>
    <source>
        <strain evidence="11">CCM 2609</strain>
    </source>
</reference>
<dbReference type="Gene3D" id="1.20.1560.10">
    <property type="entry name" value="ABC transporter type 1, transmembrane domain"/>
    <property type="match status" value="1"/>
</dbReference>
<dbReference type="SUPFAM" id="SSF52540">
    <property type="entry name" value="P-loop containing nucleoside triphosphate hydrolases"/>
    <property type="match status" value="1"/>
</dbReference>
<evidence type="ECO:0000256" key="4">
    <source>
        <dbReference type="ARBA" id="ARBA00022840"/>
    </source>
</evidence>
<reference evidence="11" key="1">
    <citation type="submission" date="2022-03" db="EMBL/GenBank/DDBJ databases">
        <authorList>
            <person name="Vrbovska V."/>
            <person name="Kovarovic V."/>
            <person name="Botka T."/>
            <person name="Pantucek R."/>
        </authorList>
    </citation>
    <scope>NUCLEOTIDE SEQUENCE</scope>
    <source>
        <strain evidence="11">CCM 2609</strain>
    </source>
</reference>
<keyword evidence="12" id="KW-1185">Reference proteome</keyword>
<dbReference type="PROSITE" id="PS50929">
    <property type="entry name" value="ABC_TM1F"/>
    <property type="match status" value="1"/>
</dbReference>
<keyword evidence="5 8" id="KW-1133">Transmembrane helix</keyword>
<evidence type="ECO:0000313" key="11">
    <source>
        <dbReference type="EMBL" id="UOB21560.1"/>
    </source>
</evidence>
<comment type="function">
    <text evidence="7">May be involved in multidrug export. Transmembrane domains (TMD) form a pore in the cell membrane and the ATP-binding domain (NBD) is responsible for energy generation.</text>
</comment>
<evidence type="ECO:0000256" key="1">
    <source>
        <dbReference type="ARBA" id="ARBA00004651"/>
    </source>
</evidence>
<dbReference type="PROSITE" id="PS50893">
    <property type="entry name" value="ABC_TRANSPORTER_2"/>
    <property type="match status" value="1"/>
</dbReference>
<keyword evidence="4 11" id="KW-0067">ATP-binding</keyword>
<gene>
    <name evidence="11" type="ORF">MRZ06_02620</name>
</gene>
<evidence type="ECO:0000313" key="12">
    <source>
        <dbReference type="Proteomes" id="UP000830343"/>
    </source>
</evidence>
<evidence type="ECO:0000259" key="9">
    <source>
        <dbReference type="PROSITE" id="PS50893"/>
    </source>
</evidence>
<feature type="transmembrane region" description="Helical" evidence="8">
    <location>
        <begin position="236"/>
        <end position="255"/>
    </location>
</feature>
<dbReference type="Gene3D" id="3.40.50.300">
    <property type="entry name" value="P-loop containing nucleotide triphosphate hydrolases"/>
    <property type="match status" value="1"/>
</dbReference>
<dbReference type="PANTHER" id="PTHR24221:SF653">
    <property type="entry name" value="TRANSPORT ATP-BINDING PROTEIN CYDC"/>
    <property type="match status" value="1"/>
</dbReference>
<accession>A0ABY3ZXB8</accession>
<dbReference type="Proteomes" id="UP000830343">
    <property type="component" value="Chromosome"/>
</dbReference>
<name>A0ABY3ZXB8_9STAP</name>
<dbReference type="PANTHER" id="PTHR24221">
    <property type="entry name" value="ATP-BINDING CASSETTE SUB-FAMILY B"/>
    <property type="match status" value="1"/>
</dbReference>
<dbReference type="InterPro" id="IPR036640">
    <property type="entry name" value="ABC1_TM_sf"/>
</dbReference>
<feature type="transmembrane region" description="Helical" evidence="8">
    <location>
        <begin position="41"/>
        <end position="62"/>
    </location>
</feature>
<protein>
    <submittedName>
        <fullName evidence="11">ATP-binding cassette domain-containing protein</fullName>
    </submittedName>
</protein>
<dbReference type="GO" id="GO:0005524">
    <property type="term" value="F:ATP binding"/>
    <property type="evidence" value="ECO:0007669"/>
    <property type="project" value="UniProtKB-KW"/>
</dbReference>
<evidence type="ECO:0000256" key="5">
    <source>
        <dbReference type="ARBA" id="ARBA00022989"/>
    </source>
</evidence>
<dbReference type="SUPFAM" id="SSF90123">
    <property type="entry name" value="ABC transporter transmembrane region"/>
    <property type="match status" value="1"/>
</dbReference>
<evidence type="ECO:0000256" key="6">
    <source>
        <dbReference type="ARBA" id="ARBA00023136"/>
    </source>
</evidence>
<feature type="transmembrane region" description="Helical" evidence="8">
    <location>
        <begin position="149"/>
        <end position="172"/>
    </location>
</feature>
<feature type="transmembrane region" description="Helical" evidence="8">
    <location>
        <begin position="9"/>
        <end position="29"/>
    </location>
</feature>
<feature type="transmembrane region" description="Helical" evidence="8">
    <location>
        <begin position="261"/>
        <end position="282"/>
    </location>
</feature>
<dbReference type="InterPro" id="IPR003593">
    <property type="entry name" value="AAA+_ATPase"/>
</dbReference>
<evidence type="ECO:0000256" key="2">
    <source>
        <dbReference type="ARBA" id="ARBA00022692"/>
    </source>
</evidence>
<feature type="domain" description="ABC transporter" evidence="9">
    <location>
        <begin position="311"/>
        <end position="533"/>
    </location>
</feature>
<keyword evidence="2 8" id="KW-0812">Transmembrane</keyword>
<feature type="transmembrane region" description="Helical" evidence="8">
    <location>
        <begin position="124"/>
        <end position="143"/>
    </location>
</feature>
<evidence type="ECO:0000259" key="10">
    <source>
        <dbReference type="PROSITE" id="PS50929"/>
    </source>
</evidence>
<evidence type="ECO:0000256" key="7">
    <source>
        <dbReference type="ARBA" id="ARBA00025074"/>
    </source>
</evidence>
<keyword evidence="3" id="KW-0547">Nucleotide-binding</keyword>
<organism evidence="11 12">
    <name type="scientific">Macrococcus armenti</name>
    <dbReference type="NCBI Taxonomy" id="2875764"/>
    <lineage>
        <taxon>Bacteria</taxon>
        <taxon>Bacillati</taxon>
        <taxon>Bacillota</taxon>
        <taxon>Bacilli</taxon>
        <taxon>Bacillales</taxon>
        <taxon>Staphylococcaceae</taxon>
        <taxon>Macrococcus</taxon>
    </lineage>
</organism>
<proteinExistence type="predicted"/>